<dbReference type="Proteomes" id="UP001257659">
    <property type="component" value="Unassembled WGS sequence"/>
</dbReference>
<evidence type="ECO:0000313" key="3">
    <source>
        <dbReference type="Proteomes" id="UP001257659"/>
    </source>
</evidence>
<keyword evidence="1" id="KW-0812">Transmembrane</keyword>
<keyword evidence="1" id="KW-1133">Transmembrane helix</keyword>
<protein>
    <submittedName>
        <fullName evidence="2">Uncharacterized protein</fullName>
    </submittedName>
</protein>
<name>A0ABU1K5S0_9FLAO</name>
<proteinExistence type="predicted"/>
<comment type="caution">
    <text evidence="2">The sequence shown here is derived from an EMBL/GenBank/DDBJ whole genome shotgun (WGS) entry which is preliminary data.</text>
</comment>
<dbReference type="EMBL" id="JAVDQA010000004">
    <property type="protein sequence ID" value="MDR6300952.1"/>
    <property type="molecule type" value="Genomic_DNA"/>
</dbReference>
<accession>A0ABU1K5S0</accession>
<gene>
    <name evidence="2" type="ORF">GGR31_001599</name>
</gene>
<reference evidence="2 3" key="1">
    <citation type="submission" date="2023-07" db="EMBL/GenBank/DDBJ databases">
        <title>Genomic Encyclopedia of Type Strains, Phase IV (KMG-IV): sequencing the most valuable type-strain genomes for metagenomic binning, comparative biology and taxonomic classification.</title>
        <authorList>
            <person name="Goeker M."/>
        </authorList>
    </citation>
    <scope>NUCLEOTIDE SEQUENCE [LARGE SCALE GENOMIC DNA]</scope>
    <source>
        <strain evidence="2 3">DSM 102814</strain>
    </source>
</reference>
<evidence type="ECO:0000313" key="2">
    <source>
        <dbReference type="EMBL" id="MDR6300952.1"/>
    </source>
</evidence>
<evidence type="ECO:0000256" key="1">
    <source>
        <dbReference type="SAM" id="Phobius"/>
    </source>
</evidence>
<keyword evidence="3" id="KW-1185">Reference proteome</keyword>
<keyword evidence="1" id="KW-0472">Membrane</keyword>
<feature type="transmembrane region" description="Helical" evidence="1">
    <location>
        <begin position="75"/>
        <end position="98"/>
    </location>
</feature>
<organism evidence="2 3">
    <name type="scientific">Mesonia maritima</name>
    <dbReference type="NCBI Taxonomy" id="1793873"/>
    <lineage>
        <taxon>Bacteria</taxon>
        <taxon>Pseudomonadati</taxon>
        <taxon>Bacteroidota</taxon>
        <taxon>Flavobacteriia</taxon>
        <taxon>Flavobacteriales</taxon>
        <taxon>Flavobacteriaceae</taxon>
        <taxon>Mesonia</taxon>
    </lineage>
</organism>
<sequence length="222" mass="25477">MANLAFWNAGFADDGGKKLVGAREAYLNCREDSIWILKPLSLNLIWELPSFTWGYRSGMEILGIRKRKKMKRKKWLKIGGVVALIVLIMMGIFVWRLAGQPYYRISLLRTDYIENAAELSYANQHLDDKLILIKKYKYSKDIMLLGFGGGGSKTDDYFAYGVADSDKNILLEPKYQFISSKTNSKKEVIIYGLPYVVNGDEKRMFYKIADGNLIAIQEKESW</sequence>
<dbReference type="RefSeq" id="WP_309727874.1">
    <property type="nucleotide sequence ID" value="NZ_JAVDQA010000004.1"/>
</dbReference>